<comment type="caution">
    <text evidence="1">The sequence shown here is derived from an EMBL/GenBank/DDBJ whole genome shotgun (WGS) entry which is preliminary data.</text>
</comment>
<dbReference type="RefSeq" id="WP_209739573.1">
    <property type="nucleotide sequence ID" value="NZ_CP072611.1"/>
</dbReference>
<dbReference type="SUPFAM" id="SSF53756">
    <property type="entry name" value="UDP-Glycosyltransferase/glycogen phosphorylase"/>
    <property type="match status" value="1"/>
</dbReference>
<proteinExistence type="predicted"/>
<organism evidence="1 2">
    <name type="scientific">Aureimonas populi</name>
    <dbReference type="NCBI Taxonomy" id="1701758"/>
    <lineage>
        <taxon>Bacteria</taxon>
        <taxon>Pseudomonadati</taxon>
        <taxon>Pseudomonadota</taxon>
        <taxon>Alphaproteobacteria</taxon>
        <taxon>Hyphomicrobiales</taxon>
        <taxon>Aurantimonadaceae</taxon>
        <taxon>Aureimonas</taxon>
    </lineage>
</organism>
<gene>
    <name evidence="1" type="ORF">ACFSKQ_05460</name>
</gene>
<dbReference type="PANTHER" id="PTHR21015:SF28">
    <property type="entry name" value="SLL1722 PROTEIN"/>
    <property type="match status" value="1"/>
</dbReference>
<evidence type="ECO:0000313" key="1">
    <source>
        <dbReference type="EMBL" id="MFD2236912.1"/>
    </source>
</evidence>
<dbReference type="Proteomes" id="UP001597371">
    <property type="component" value="Unassembled WGS sequence"/>
</dbReference>
<name>A0ABW5CLQ4_9HYPH</name>
<protein>
    <submittedName>
        <fullName evidence="1">Glycosyltransferase family protein</fullName>
    </submittedName>
</protein>
<evidence type="ECO:0000313" key="2">
    <source>
        <dbReference type="Proteomes" id="UP001597371"/>
    </source>
</evidence>
<accession>A0ABW5CLQ4</accession>
<keyword evidence="2" id="KW-1185">Reference proteome</keyword>
<dbReference type="Gene3D" id="3.40.50.2000">
    <property type="entry name" value="Glycogen Phosphorylase B"/>
    <property type="match status" value="1"/>
</dbReference>
<dbReference type="PANTHER" id="PTHR21015">
    <property type="entry name" value="UDP-N-ACETYLGLUCOSAMINE--N-ACETYLMURAMYL-(PENTAPEPTIDE) PYROPHOSPHORYL-UNDECAPRENOL N-ACETYLGLUCOSAMINE TRANSFERASE 1"/>
    <property type="match status" value="1"/>
</dbReference>
<reference evidence="2" key="1">
    <citation type="journal article" date="2019" name="Int. J. Syst. Evol. Microbiol.">
        <title>The Global Catalogue of Microorganisms (GCM) 10K type strain sequencing project: providing services to taxonomists for standard genome sequencing and annotation.</title>
        <authorList>
            <consortium name="The Broad Institute Genomics Platform"/>
            <consortium name="The Broad Institute Genome Sequencing Center for Infectious Disease"/>
            <person name="Wu L."/>
            <person name="Ma J."/>
        </authorList>
    </citation>
    <scope>NUCLEOTIDE SEQUENCE [LARGE SCALE GENOMIC DNA]</scope>
    <source>
        <strain evidence="2">ZS-35-S2</strain>
    </source>
</reference>
<sequence>MTAPFAPQHGERFDAARLRRVVLYSHDTMGLGHFRRNLLIADALTGADPGTEVLMVTGLACAGAFPLPPRVECLTLPGYAKDVEGAYRPRVFAMEADELAHLRAATIGAALERFAPSLVVVDNVPLGAMGELRPALEALGRRADARTVLGLRDIVDEPETTRREWAASGALAQMEASYDAIWIYGDPQVFDARRAYAIAPSLAARMRFTGYLDRTAGLADAAPGAIPAEPYVLCVVGGGQDGVALAQAFLRAPAPPGHVRVLVAGPLMAPEDRAGLAALARPGDIIHDFLPEPVPLMREAAALVCMGGYNTVCEVLGLDTPALVAPRTVPRLEQMVRAERLAARGLLDCLPPEGVEPQAIGLWLARATGARHDRHGRIDRGALSRLPVLAQAVLAAPRRVKSPLAPLALAAE</sequence>
<dbReference type="EMBL" id="JBHUIJ010000005">
    <property type="protein sequence ID" value="MFD2236912.1"/>
    <property type="molecule type" value="Genomic_DNA"/>
</dbReference>